<dbReference type="InterPro" id="IPR000182">
    <property type="entry name" value="GNAT_dom"/>
</dbReference>
<keyword evidence="1 3" id="KW-0808">Transferase</keyword>
<dbReference type="EMBL" id="FP476056">
    <property type="protein sequence ID" value="CAZ98173.1"/>
    <property type="molecule type" value="Genomic_DNA"/>
</dbReference>
<sequence length="151" mass="17339">MEIVPFNPLYASAFRDLNLKWIEEFFAVEPLDTYLLENCEASIIDKGGYIFFAKKENDIVGCCALLPAGPTTFELGKMAVDPNYRGHKIGQKLLSHVLDFSKKKSLRRLILYSNTKLNNALHIYKKFGFVEVPIEENLEYTRSNIKMQLTL</sequence>
<gene>
    <name evidence="3" type="ordered locus">zobellia_4037</name>
</gene>
<dbReference type="OrthoDB" id="1431064at2"/>
<dbReference type="AlphaFoldDB" id="G0L7P2"/>
<dbReference type="STRING" id="63186.ZOBELLIA_4037"/>
<evidence type="ECO:0000256" key="1">
    <source>
        <dbReference type="ARBA" id="ARBA00022679"/>
    </source>
</evidence>
<evidence type="ECO:0000259" key="2">
    <source>
        <dbReference type="PROSITE" id="PS51186"/>
    </source>
</evidence>
<feature type="domain" description="N-acetyltransferase" evidence="2">
    <location>
        <begin position="1"/>
        <end position="151"/>
    </location>
</feature>
<dbReference type="Proteomes" id="UP000008898">
    <property type="component" value="Chromosome"/>
</dbReference>
<dbReference type="Gene3D" id="3.40.630.30">
    <property type="match status" value="1"/>
</dbReference>
<dbReference type="InterPro" id="IPR050769">
    <property type="entry name" value="NAT_camello-type"/>
</dbReference>
<dbReference type="RefSeq" id="WP_013995361.1">
    <property type="nucleotide sequence ID" value="NC_015844.1"/>
</dbReference>
<dbReference type="GO" id="GO:0008080">
    <property type="term" value="F:N-acetyltransferase activity"/>
    <property type="evidence" value="ECO:0007669"/>
    <property type="project" value="InterPro"/>
</dbReference>
<dbReference type="Pfam" id="PF00583">
    <property type="entry name" value="Acetyltransf_1"/>
    <property type="match status" value="1"/>
</dbReference>
<dbReference type="PANTHER" id="PTHR13947:SF37">
    <property type="entry name" value="LD18367P"/>
    <property type="match status" value="1"/>
</dbReference>
<dbReference type="KEGG" id="zga:ZOBELLIA_4037"/>
<reference evidence="4" key="1">
    <citation type="submission" date="2009-07" db="EMBL/GenBank/DDBJ databases">
        <title>Complete genome sequence of Zobellia galactanivorans Dsij.</title>
        <authorList>
            <consortium name="Genoscope - CEA"/>
        </authorList>
    </citation>
    <scope>NUCLEOTIDE SEQUENCE [LARGE SCALE GENOMIC DNA]</scope>
    <source>
        <strain evidence="4">DSM 12802 / CCUG 47099 / CIP 106680 / NCIMB 13871 / Dsij</strain>
    </source>
</reference>
<dbReference type="EC" id="2.3.1.-" evidence="3"/>
<protein>
    <submittedName>
        <fullName evidence="3">GCN5-related N-acetyltransferase</fullName>
        <ecNumber evidence="3">2.3.1.-</ecNumber>
    </submittedName>
</protein>
<dbReference type="InterPro" id="IPR016181">
    <property type="entry name" value="Acyl_CoA_acyltransferase"/>
</dbReference>
<dbReference type="PANTHER" id="PTHR13947">
    <property type="entry name" value="GNAT FAMILY N-ACETYLTRANSFERASE"/>
    <property type="match status" value="1"/>
</dbReference>
<dbReference type="SUPFAM" id="SSF55729">
    <property type="entry name" value="Acyl-CoA N-acyltransferases (Nat)"/>
    <property type="match status" value="1"/>
</dbReference>
<dbReference type="PATRIC" id="fig|63186.3.peg.3949"/>
<accession>G0L7P2</accession>
<name>G0L7P2_ZOBGA</name>
<proteinExistence type="predicted"/>
<organism evidence="3 4">
    <name type="scientific">Zobellia galactanivorans (strain DSM 12802 / CCUG 47099 / CIP 106680 / NCIMB 13871 / Dsij)</name>
    <dbReference type="NCBI Taxonomy" id="63186"/>
    <lineage>
        <taxon>Bacteria</taxon>
        <taxon>Pseudomonadati</taxon>
        <taxon>Bacteroidota</taxon>
        <taxon>Flavobacteriia</taxon>
        <taxon>Flavobacteriales</taxon>
        <taxon>Flavobacteriaceae</taxon>
        <taxon>Zobellia</taxon>
    </lineage>
</organism>
<evidence type="ECO:0000313" key="3">
    <source>
        <dbReference type="EMBL" id="CAZ98173.1"/>
    </source>
</evidence>
<reference evidence="3 4" key="2">
    <citation type="journal article" date="2012" name="Environ. Microbiol.">
        <title>Characterization of the first alginolytic operons in a marine bacterium: from their emergence in marine Flavobacteriia to their independent transfers to marine Proteobacteria and human gut Bacteroides.</title>
        <authorList>
            <person name="Thomas F."/>
            <person name="Barbeyron T."/>
            <person name="Tonon T."/>
            <person name="Genicot S."/>
            <person name="Czjzek M."/>
            <person name="Michel G."/>
        </authorList>
    </citation>
    <scope>NUCLEOTIDE SEQUENCE [LARGE SCALE GENOMIC DNA]</scope>
    <source>
        <strain evidence="4">DSM 12802 / CCUG 47099 / CIP 106680 / NCIMB 13871 / Dsij</strain>
    </source>
</reference>
<evidence type="ECO:0000313" key="4">
    <source>
        <dbReference type="Proteomes" id="UP000008898"/>
    </source>
</evidence>
<keyword evidence="3" id="KW-0012">Acyltransferase</keyword>
<dbReference type="PROSITE" id="PS51186">
    <property type="entry name" value="GNAT"/>
    <property type="match status" value="1"/>
</dbReference>
<dbReference type="HOGENOM" id="CLU_013985_11_9_10"/>
<dbReference type="CDD" id="cd04301">
    <property type="entry name" value="NAT_SF"/>
    <property type="match status" value="1"/>
</dbReference>
<keyword evidence="4" id="KW-1185">Reference proteome</keyword>